<evidence type="ECO:0000313" key="2">
    <source>
        <dbReference type="EMBL" id="MFC0389874.1"/>
    </source>
</evidence>
<dbReference type="Proteomes" id="UP001589818">
    <property type="component" value="Unassembled WGS sequence"/>
</dbReference>
<evidence type="ECO:0000313" key="3">
    <source>
        <dbReference type="Proteomes" id="UP001589818"/>
    </source>
</evidence>
<protein>
    <submittedName>
        <fullName evidence="2">DUF3784 domain-containing protein</fullName>
    </submittedName>
</protein>
<dbReference type="RefSeq" id="WP_204821830.1">
    <property type="nucleotide sequence ID" value="NZ_JANHOF010000015.1"/>
</dbReference>
<dbReference type="EMBL" id="JBHLVF010000003">
    <property type="protein sequence ID" value="MFC0389874.1"/>
    <property type="molecule type" value="Genomic_DNA"/>
</dbReference>
<name>A0ABV6J1W8_9BACL</name>
<feature type="transmembrane region" description="Helical" evidence="1">
    <location>
        <begin position="42"/>
        <end position="62"/>
    </location>
</feature>
<keyword evidence="3" id="KW-1185">Reference proteome</keyword>
<gene>
    <name evidence="2" type="ORF">ACFFJ8_00645</name>
</gene>
<keyword evidence="1" id="KW-0812">Transmembrane</keyword>
<proteinExistence type="predicted"/>
<accession>A0ABV6J1W8</accession>
<feature type="transmembrane region" description="Helical" evidence="1">
    <location>
        <begin position="68"/>
        <end position="88"/>
    </location>
</feature>
<feature type="transmembrane region" description="Helical" evidence="1">
    <location>
        <begin position="6"/>
        <end position="21"/>
    </location>
</feature>
<reference evidence="2 3" key="1">
    <citation type="submission" date="2024-09" db="EMBL/GenBank/DDBJ databases">
        <authorList>
            <person name="Sun Q."/>
            <person name="Mori K."/>
        </authorList>
    </citation>
    <scope>NUCLEOTIDE SEQUENCE [LARGE SCALE GENOMIC DNA]</scope>
    <source>
        <strain evidence="2 3">CCM 4839</strain>
    </source>
</reference>
<dbReference type="InterPro" id="IPR017259">
    <property type="entry name" value="UCP037672"/>
</dbReference>
<organism evidence="2 3">
    <name type="scientific">Paenibacillus mendelii</name>
    <dbReference type="NCBI Taxonomy" id="206163"/>
    <lineage>
        <taxon>Bacteria</taxon>
        <taxon>Bacillati</taxon>
        <taxon>Bacillota</taxon>
        <taxon>Bacilli</taxon>
        <taxon>Bacillales</taxon>
        <taxon>Paenibacillaceae</taxon>
        <taxon>Paenibacillus</taxon>
    </lineage>
</organism>
<dbReference type="Pfam" id="PF12650">
    <property type="entry name" value="DUF3784"/>
    <property type="match status" value="1"/>
</dbReference>
<comment type="caution">
    <text evidence="2">The sequence shown here is derived from an EMBL/GenBank/DDBJ whole genome shotgun (WGS) entry which is preliminary data.</text>
</comment>
<keyword evidence="1" id="KW-0472">Membrane</keyword>
<sequence length="92" mass="10004">MKADLLIIGGILLLLGFLIGVKKKTWLLSGFNEKRVADKNKLSVLVGGYNGIMSMLFIAAGVSSFQYVQGLIAVLIIGYVVLLIYVNVKMVE</sequence>
<evidence type="ECO:0000256" key="1">
    <source>
        <dbReference type="SAM" id="Phobius"/>
    </source>
</evidence>
<keyword evidence="1" id="KW-1133">Transmembrane helix</keyword>